<sequence>MCETGVLSCTGKLARVVLDNRGPLTPSEIAGEANISVPEAQEAIDDLVSAGFVEPICGIRGRREEVYTLTEAGEDYELAED</sequence>
<evidence type="ECO:0008006" key="5">
    <source>
        <dbReference type="Google" id="ProtNLM"/>
    </source>
</evidence>
<dbReference type="CDD" id="cd00090">
    <property type="entry name" value="HTH_ARSR"/>
    <property type="match status" value="1"/>
</dbReference>
<dbReference type="OrthoDB" id="265531at2157"/>
<reference evidence="3" key="2">
    <citation type="submission" date="2015-05" db="EMBL/GenBank/DDBJ databases">
        <title>Complete genome sequence of Halanaeroarchaeum sulfurireducens type strain M27-SA2, a sulfate-reducer haloarchaeon from marine anoxic lake Medee.</title>
        <authorList>
            <person name="Messina E."/>
            <person name="Kublanov I.V."/>
            <person name="Toshchakov S."/>
            <person name="Arcadi E."/>
            <person name="La Spada G."/>
            <person name="La Cono V."/>
            <person name="Yakimov M.M."/>
        </authorList>
    </citation>
    <scope>NUCLEOTIDE SEQUENCE [LARGE SCALE GENOMIC DNA]</scope>
    <source>
        <strain evidence="3">M27-SA2</strain>
    </source>
</reference>
<dbReference type="InterPro" id="IPR011991">
    <property type="entry name" value="ArsR-like_HTH"/>
</dbReference>
<dbReference type="HOGENOM" id="CLU_2678782_0_0_2"/>
<organism evidence="1 4">
    <name type="scientific">Halanaeroarchaeum sulfurireducens</name>
    <dbReference type="NCBI Taxonomy" id="1604004"/>
    <lineage>
        <taxon>Archaea</taxon>
        <taxon>Methanobacteriati</taxon>
        <taxon>Methanobacteriota</taxon>
        <taxon>Stenosarchaea group</taxon>
        <taxon>Halobacteria</taxon>
        <taxon>Halobacteriales</taxon>
        <taxon>Halobacteriaceae</taxon>
        <taxon>Halanaeroarchaeum</taxon>
    </lineage>
</organism>
<evidence type="ECO:0000313" key="2">
    <source>
        <dbReference type="EMBL" id="ALG82552.1"/>
    </source>
</evidence>
<dbReference type="AlphaFoldDB" id="A0A0F7PFV3"/>
<dbReference type="EMBL" id="CP011564">
    <property type="protein sequence ID" value="ALG82552.1"/>
    <property type="molecule type" value="Genomic_DNA"/>
</dbReference>
<dbReference type="SUPFAM" id="SSF46785">
    <property type="entry name" value="Winged helix' DNA-binding domain"/>
    <property type="match status" value="1"/>
</dbReference>
<dbReference type="InterPro" id="IPR036390">
    <property type="entry name" value="WH_DNA-bd_sf"/>
</dbReference>
<name>A0A0F7PFV3_9EURY</name>
<protein>
    <recommendedName>
        <fullName evidence="5">ArsR family transcriptional regulator</fullName>
    </recommendedName>
</protein>
<dbReference type="RefSeq" id="WP_050048841.1">
    <property type="nucleotide sequence ID" value="NZ_CP008874.1"/>
</dbReference>
<keyword evidence="4" id="KW-1185">Reference proteome</keyword>
<dbReference type="KEGG" id="hsf:HLASA_1669"/>
<reference evidence="1 4" key="1">
    <citation type="journal article" date="2015" name="ISME J.">
        <title>Elemental sulfur and acetate can support life of a novel strictly anaerobic haloarchaeon.</title>
        <authorList>
            <person name="Sorokin D.Y."/>
            <person name="Kublanov I.V."/>
            <person name="Gavrilov S.N."/>
            <person name="Rojo D."/>
            <person name="Roman P."/>
            <person name="Golyshin P.N."/>
            <person name="Slepak V.Z."/>
            <person name="Smedile F."/>
            <person name="Ferrer M."/>
            <person name="Messina E."/>
            <person name="La Cono V."/>
            <person name="Yakimov M.M."/>
        </authorList>
    </citation>
    <scope>NUCLEOTIDE SEQUENCE [LARGE SCALE GENOMIC DNA]</scope>
    <source>
        <strain evidence="1 4">HSR2</strain>
    </source>
</reference>
<proteinExistence type="predicted"/>
<dbReference type="Proteomes" id="UP000060390">
    <property type="component" value="Chromosome"/>
</dbReference>
<evidence type="ECO:0000313" key="4">
    <source>
        <dbReference type="Proteomes" id="UP000069906"/>
    </source>
</evidence>
<dbReference type="KEGG" id="hsu:HLASF_1682"/>
<accession>A0A0F7PFV3</accession>
<dbReference type="InterPro" id="IPR036388">
    <property type="entry name" value="WH-like_DNA-bd_sf"/>
</dbReference>
<dbReference type="GeneID" id="26011004"/>
<dbReference type="Proteomes" id="UP000069906">
    <property type="component" value="Chromosome"/>
</dbReference>
<reference evidence="2 3" key="3">
    <citation type="journal article" date="2016" name="Stand. Genomic Sci.">
        <title>Complete genome sequence of 'Halanaeroarchaeum sulfurireducens' M27-SA2, a sulfur-reducing and acetate-oxidizing haloarchaeon from the deep-sea hypersaline anoxic lake Medee.</title>
        <authorList>
            <person name="Messina E."/>
            <person name="Sorokin D.Y."/>
            <person name="Kublanov I.V."/>
            <person name="Toshchakov S."/>
            <person name="Lopatina A."/>
            <person name="Arcadi E."/>
            <person name="Smedile F."/>
            <person name="La Spada G."/>
            <person name="La Cono V."/>
            <person name="Yakimov M.M."/>
        </authorList>
    </citation>
    <scope>NUCLEOTIDE SEQUENCE [LARGE SCALE GENOMIC DNA]</scope>
    <source>
        <strain evidence="2 3">M27-SA2</strain>
    </source>
</reference>
<gene>
    <name evidence="2" type="ORF">HLASA_1669</name>
    <name evidence="1" type="ORF">HLASF_1682</name>
</gene>
<dbReference type="Gene3D" id="1.10.10.10">
    <property type="entry name" value="Winged helix-like DNA-binding domain superfamily/Winged helix DNA-binding domain"/>
    <property type="match status" value="1"/>
</dbReference>
<evidence type="ECO:0000313" key="3">
    <source>
        <dbReference type="Proteomes" id="UP000060390"/>
    </source>
</evidence>
<dbReference type="EMBL" id="CP008874">
    <property type="protein sequence ID" value="AKH98158.1"/>
    <property type="molecule type" value="Genomic_DNA"/>
</dbReference>
<evidence type="ECO:0000313" key="1">
    <source>
        <dbReference type="EMBL" id="AKH98158.1"/>
    </source>
</evidence>